<reference evidence="12" key="2">
    <citation type="submission" date="2020-06" db="EMBL/GenBank/DDBJ databases">
        <authorList>
            <person name="Sheffer M."/>
        </authorList>
    </citation>
    <scope>NUCLEOTIDE SEQUENCE</scope>
</reference>
<keyword evidence="5" id="KW-0519">Myristate</keyword>
<dbReference type="Pfam" id="PF15454">
    <property type="entry name" value="LAMTOR"/>
    <property type="match status" value="1"/>
</dbReference>
<evidence type="ECO:0000256" key="8">
    <source>
        <dbReference type="ARBA" id="ARBA00023139"/>
    </source>
</evidence>
<evidence type="ECO:0000256" key="2">
    <source>
        <dbReference type="ARBA" id="ARBA00004577"/>
    </source>
</evidence>
<protein>
    <recommendedName>
        <fullName evidence="4">Ragulator complex protein LAMTOR1</fullName>
    </recommendedName>
    <alternativeName>
        <fullName evidence="11">Late endosomal/lysosomal adaptor and MAPK and MTOR activator 1</fullName>
    </alternativeName>
</protein>
<proteinExistence type="inferred from homology"/>
<evidence type="ECO:0000256" key="9">
    <source>
        <dbReference type="ARBA" id="ARBA00023228"/>
    </source>
</evidence>
<keyword evidence="7" id="KW-0472">Membrane</keyword>
<evidence type="ECO:0000256" key="10">
    <source>
        <dbReference type="ARBA" id="ARBA00023288"/>
    </source>
</evidence>
<accession>A0A8T0E9T7</accession>
<dbReference type="InterPro" id="IPR028209">
    <property type="entry name" value="LAMTOR1/MEH1"/>
</dbReference>
<keyword evidence="13" id="KW-1185">Reference proteome</keyword>
<evidence type="ECO:0000256" key="11">
    <source>
        <dbReference type="ARBA" id="ARBA00032695"/>
    </source>
</evidence>
<evidence type="ECO:0000256" key="1">
    <source>
        <dbReference type="ARBA" id="ARBA00004122"/>
    </source>
</evidence>
<comment type="caution">
    <text evidence="12">The sequence shown here is derived from an EMBL/GenBank/DDBJ whole genome shotgun (WGS) entry which is preliminary data.</text>
</comment>
<dbReference type="GO" id="GO:0031902">
    <property type="term" value="C:late endosome membrane"/>
    <property type="evidence" value="ECO:0007669"/>
    <property type="project" value="UniProtKB-SubCell"/>
</dbReference>
<dbReference type="GO" id="GO:0071230">
    <property type="term" value="P:cellular response to amino acid stimulus"/>
    <property type="evidence" value="ECO:0007669"/>
    <property type="project" value="InterPro"/>
</dbReference>
<dbReference type="SMART" id="SM01262">
    <property type="entry name" value="LAMTOR"/>
    <property type="match status" value="1"/>
</dbReference>
<dbReference type="OrthoDB" id="5562028at2759"/>
<dbReference type="GO" id="GO:0060090">
    <property type="term" value="F:molecular adaptor activity"/>
    <property type="evidence" value="ECO:0007669"/>
    <property type="project" value="TreeGrafter"/>
</dbReference>
<name>A0A8T0E9T7_ARGBR</name>
<dbReference type="GO" id="GO:0071986">
    <property type="term" value="C:Ragulator complex"/>
    <property type="evidence" value="ECO:0007669"/>
    <property type="project" value="InterPro"/>
</dbReference>
<organism evidence="12 13">
    <name type="scientific">Argiope bruennichi</name>
    <name type="common">Wasp spider</name>
    <name type="synonym">Aranea bruennichi</name>
    <dbReference type="NCBI Taxonomy" id="94029"/>
    <lineage>
        <taxon>Eukaryota</taxon>
        <taxon>Metazoa</taxon>
        <taxon>Ecdysozoa</taxon>
        <taxon>Arthropoda</taxon>
        <taxon>Chelicerata</taxon>
        <taxon>Arachnida</taxon>
        <taxon>Araneae</taxon>
        <taxon>Araneomorphae</taxon>
        <taxon>Entelegynae</taxon>
        <taxon>Araneoidea</taxon>
        <taxon>Araneidae</taxon>
        <taxon>Argiope</taxon>
    </lineage>
</organism>
<dbReference type="AlphaFoldDB" id="A0A8T0E9T7"/>
<reference evidence="12" key="1">
    <citation type="journal article" date="2020" name="bioRxiv">
        <title>Chromosome-level reference genome of the European wasp spider Argiope bruennichi: a resource for studies on range expansion and evolutionary adaptation.</title>
        <authorList>
            <person name="Sheffer M.M."/>
            <person name="Hoppe A."/>
            <person name="Krehenwinkel H."/>
            <person name="Uhl G."/>
            <person name="Kuss A.W."/>
            <person name="Jensen L."/>
            <person name="Jensen C."/>
            <person name="Gillespie R.G."/>
            <person name="Hoff K.J."/>
            <person name="Prost S."/>
        </authorList>
    </citation>
    <scope>NUCLEOTIDE SEQUENCE</scope>
</reference>
<dbReference type="GO" id="GO:0001919">
    <property type="term" value="P:regulation of receptor recycling"/>
    <property type="evidence" value="ECO:0007669"/>
    <property type="project" value="InterPro"/>
</dbReference>
<dbReference type="GO" id="GO:0005765">
    <property type="term" value="C:lysosomal membrane"/>
    <property type="evidence" value="ECO:0007669"/>
    <property type="project" value="UniProtKB-SubCell"/>
</dbReference>
<evidence type="ECO:0000256" key="7">
    <source>
        <dbReference type="ARBA" id="ARBA00023136"/>
    </source>
</evidence>
<keyword evidence="10" id="KW-0449">Lipoprotein</keyword>
<evidence type="ECO:0000256" key="6">
    <source>
        <dbReference type="ARBA" id="ARBA00022753"/>
    </source>
</evidence>
<dbReference type="GO" id="GO:0007040">
    <property type="term" value="P:lysosome organization"/>
    <property type="evidence" value="ECO:0007669"/>
    <property type="project" value="InterPro"/>
</dbReference>
<evidence type="ECO:0000256" key="4">
    <source>
        <dbReference type="ARBA" id="ARBA00016099"/>
    </source>
</evidence>
<dbReference type="PANTHER" id="PTHR13401">
    <property type="entry name" value="RAGULATOR COMPLEX PROTEIN LAMTOR1"/>
    <property type="match status" value="1"/>
</dbReference>
<keyword evidence="9" id="KW-0458">Lysosome</keyword>
<dbReference type="GO" id="GO:0045121">
    <property type="term" value="C:membrane raft"/>
    <property type="evidence" value="ECO:0007669"/>
    <property type="project" value="InterPro"/>
</dbReference>
<evidence type="ECO:0000313" key="12">
    <source>
        <dbReference type="EMBL" id="KAF8768208.1"/>
    </source>
</evidence>
<evidence type="ECO:0000256" key="3">
    <source>
        <dbReference type="ARBA" id="ARBA00010861"/>
    </source>
</evidence>
<dbReference type="PANTHER" id="PTHR13401:SF2">
    <property type="entry name" value="RAGULATOR COMPLEX PROTEIN LAMTOR1"/>
    <property type="match status" value="1"/>
</dbReference>
<keyword evidence="8" id="KW-0564">Palmitate</keyword>
<comment type="similarity">
    <text evidence="3">Belongs to the LAMTOR1 family.</text>
</comment>
<comment type="subcellular location">
    <subcellularLocation>
        <location evidence="2">Late endosome membrane</location>
        <topology evidence="2">Lipid-anchor</topology>
        <orientation evidence="2">Cytoplasmic side</orientation>
    </subcellularLocation>
    <subcellularLocation>
        <location evidence="1">Lysosome membrane</location>
        <topology evidence="1">Lipid-anchor</topology>
        <orientation evidence="1">Cytoplasmic side</orientation>
    </subcellularLocation>
</comment>
<evidence type="ECO:0000313" key="13">
    <source>
        <dbReference type="Proteomes" id="UP000807504"/>
    </source>
</evidence>
<dbReference type="OMA" id="MGCCYSF"/>
<dbReference type="GO" id="GO:0032008">
    <property type="term" value="P:positive regulation of TOR signaling"/>
    <property type="evidence" value="ECO:0007669"/>
    <property type="project" value="InterPro"/>
</dbReference>
<dbReference type="GO" id="GO:0043410">
    <property type="term" value="P:positive regulation of MAPK cascade"/>
    <property type="evidence" value="ECO:0007669"/>
    <property type="project" value="InterPro"/>
</dbReference>
<dbReference type="GO" id="GO:0042632">
    <property type="term" value="P:cholesterol homeostasis"/>
    <property type="evidence" value="ECO:0007669"/>
    <property type="project" value="InterPro"/>
</dbReference>
<dbReference type="EMBL" id="JABXBU010002230">
    <property type="protein sequence ID" value="KAF8768208.1"/>
    <property type="molecule type" value="Genomic_DNA"/>
</dbReference>
<sequence length="163" mass="18065">MGCCFSCFNNGDNKSQSGEPNERTTLLGNPVSNSIGRPLFSQDFSDVVSGQLGDEQAALNKILHQTAIDIIDVSAIPTHIEQKDFIDRVKMYQRRLASVQLRHPMKEKCLLKDLPLPEKILSETPLLLADLKMIDDAFTDAITAYKSIEIEPQGDLVTKFGVS</sequence>
<evidence type="ECO:0000256" key="5">
    <source>
        <dbReference type="ARBA" id="ARBA00022707"/>
    </source>
</evidence>
<dbReference type="GO" id="GO:0005085">
    <property type="term" value="F:guanyl-nucleotide exchange factor activity"/>
    <property type="evidence" value="ECO:0007669"/>
    <property type="project" value="TreeGrafter"/>
</dbReference>
<dbReference type="GO" id="GO:0016197">
    <property type="term" value="P:endosomal transport"/>
    <property type="evidence" value="ECO:0007669"/>
    <property type="project" value="InterPro"/>
</dbReference>
<keyword evidence="6" id="KW-0967">Endosome</keyword>
<dbReference type="Proteomes" id="UP000807504">
    <property type="component" value="Unassembled WGS sequence"/>
</dbReference>
<gene>
    <name evidence="12" type="ORF">HNY73_021051</name>
</gene>